<feature type="compositionally biased region" description="Low complexity" evidence="1">
    <location>
        <begin position="167"/>
        <end position="181"/>
    </location>
</feature>
<feature type="region of interest" description="Disordered" evidence="1">
    <location>
        <begin position="468"/>
        <end position="525"/>
    </location>
</feature>
<protein>
    <submittedName>
        <fullName evidence="3">Uncharacterized protein</fullName>
    </submittedName>
</protein>
<feature type="transmembrane region" description="Helical" evidence="2">
    <location>
        <begin position="75"/>
        <end position="94"/>
    </location>
</feature>
<dbReference type="EMBL" id="CAUYUJ010017567">
    <property type="protein sequence ID" value="CAK0875860.1"/>
    <property type="molecule type" value="Genomic_DNA"/>
</dbReference>
<feature type="transmembrane region" description="Helical" evidence="2">
    <location>
        <begin position="106"/>
        <end position="128"/>
    </location>
</feature>
<dbReference type="Proteomes" id="UP001189429">
    <property type="component" value="Unassembled WGS sequence"/>
</dbReference>
<keyword evidence="2" id="KW-0812">Transmembrane</keyword>
<evidence type="ECO:0000256" key="2">
    <source>
        <dbReference type="SAM" id="Phobius"/>
    </source>
</evidence>
<gene>
    <name evidence="3" type="ORF">PCOR1329_LOCUS60426</name>
</gene>
<feature type="transmembrane region" description="Helical" evidence="2">
    <location>
        <begin position="42"/>
        <end position="63"/>
    </location>
</feature>
<proteinExistence type="predicted"/>
<keyword evidence="2" id="KW-0472">Membrane</keyword>
<evidence type="ECO:0000313" key="4">
    <source>
        <dbReference type="Proteomes" id="UP001189429"/>
    </source>
</evidence>
<evidence type="ECO:0000256" key="1">
    <source>
        <dbReference type="SAM" id="MobiDB-lite"/>
    </source>
</evidence>
<accession>A0ABN9VTI5</accession>
<sequence>MRCDRCRRWLRRLWAVRQVIQVRAMVSNSAASLSGRLARQKVVCTIAASHAVTGAMMVSFFYKRHAVSQTLNLDYIFLVFLAVVRSGSGVQGFYAAFTRGVQLTKIYFGMCLLSVPIVVLMFFPVWLVECRCTDFVQCAALNNFAQSRNDRWLNPWGRPESWPPASATRAPTEAPVPAPAESHQGNPECWVDGYSFDRCCDAKLGVGGSAECWEGVYSYERCCFPPEAPREHEPAAAGTVGLQRRLGGGEDADGFLTVIVDECALGVEYEKAENVFDYFTVTGTGIGWRSRWFQDEQPLSCRSIRATASKEEGARFLREMEMLEHQDISTVFLRKSQLVETLWRQMWRCVFTYYCMVLRFQVARVPGGAEGDWEVIGCMVRGQAWPVKEEEGMEVGGDDDPDMRRTLWLQKDPFRAWRVRDQGTREWCVAGILIFQVLLVFCGVMDLLQAWIVFNFLENRCGDSMADENQFDVSDGSGSDGEDAVSASDPSRQRRRSTRRGERPKPTAALGAEQKSVELSAMPHQ</sequence>
<keyword evidence="2" id="KW-1133">Transmembrane helix</keyword>
<organism evidence="3 4">
    <name type="scientific">Prorocentrum cordatum</name>
    <dbReference type="NCBI Taxonomy" id="2364126"/>
    <lineage>
        <taxon>Eukaryota</taxon>
        <taxon>Sar</taxon>
        <taxon>Alveolata</taxon>
        <taxon>Dinophyceae</taxon>
        <taxon>Prorocentrales</taxon>
        <taxon>Prorocentraceae</taxon>
        <taxon>Prorocentrum</taxon>
    </lineage>
</organism>
<name>A0ABN9VTI5_9DINO</name>
<comment type="caution">
    <text evidence="3">The sequence shown here is derived from an EMBL/GenBank/DDBJ whole genome shotgun (WGS) entry which is preliminary data.</text>
</comment>
<keyword evidence="4" id="KW-1185">Reference proteome</keyword>
<reference evidence="3" key="1">
    <citation type="submission" date="2023-10" db="EMBL/GenBank/DDBJ databases">
        <authorList>
            <person name="Chen Y."/>
            <person name="Shah S."/>
            <person name="Dougan E. K."/>
            <person name="Thang M."/>
            <person name="Chan C."/>
        </authorList>
    </citation>
    <scope>NUCLEOTIDE SEQUENCE [LARGE SCALE GENOMIC DNA]</scope>
</reference>
<evidence type="ECO:0000313" key="3">
    <source>
        <dbReference type="EMBL" id="CAK0875860.1"/>
    </source>
</evidence>
<feature type="region of interest" description="Disordered" evidence="1">
    <location>
        <begin position="162"/>
        <end position="181"/>
    </location>
</feature>